<proteinExistence type="predicted"/>
<dbReference type="InterPro" id="IPR010255">
    <property type="entry name" value="Haem_peroxidase_sf"/>
</dbReference>
<evidence type="ECO:0000313" key="5">
    <source>
        <dbReference type="EMBL" id="CAH0101445.1"/>
    </source>
</evidence>
<evidence type="ECO:0000313" key="6">
    <source>
        <dbReference type="Proteomes" id="UP000789390"/>
    </source>
</evidence>
<evidence type="ECO:0008006" key="7">
    <source>
        <dbReference type="Google" id="ProtNLM"/>
    </source>
</evidence>
<dbReference type="GO" id="GO:0004601">
    <property type="term" value="F:peroxidase activity"/>
    <property type="evidence" value="ECO:0007669"/>
    <property type="project" value="UniProtKB-KW"/>
</dbReference>
<evidence type="ECO:0000256" key="2">
    <source>
        <dbReference type="ARBA" id="ARBA00022525"/>
    </source>
</evidence>
<evidence type="ECO:0000256" key="4">
    <source>
        <dbReference type="ARBA" id="ARBA00023180"/>
    </source>
</evidence>
<keyword evidence="6" id="KW-1185">Reference proteome</keyword>
<comment type="caution">
    <text evidence="5">The sequence shown here is derived from an EMBL/GenBank/DDBJ whole genome shotgun (WGS) entry which is preliminary data.</text>
</comment>
<organism evidence="5 6">
    <name type="scientific">Daphnia galeata</name>
    <dbReference type="NCBI Taxonomy" id="27404"/>
    <lineage>
        <taxon>Eukaryota</taxon>
        <taxon>Metazoa</taxon>
        <taxon>Ecdysozoa</taxon>
        <taxon>Arthropoda</taxon>
        <taxon>Crustacea</taxon>
        <taxon>Branchiopoda</taxon>
        <taxon>Diplostraca</taxon>
        <taxon>Cladocera</taxon>
        <taxon>Anomopoda</taxon>
        <taxon>Daphniidae</taxon>
        <taxon>Daphnia</taxon>
    </lineage>
</organism>
<gene>
    <name evidence="5" type="ORF">DGAL_LOCUS3777</name>
</gene>
<dbReference type="Pfam" id="PF03098">
    <property type="entry name" value="An_peroxidase"/>
    <property type="match status" value="4"/>
</dbReference>
<dbReference type="SUPFAM" id="SSF48113">
    <property type="entry name" value="Heme-dependent peroxidases"/>
    <property type="match status" value="4"/>
</dbReference>
<evidence type="ECO:0000256" key="3">
    <source>
        <dbReference type="ARBA" id="ARBA00022559"/>
    </source>
</evidence>
<comment type="subcellular location">
    <subcellularLocation>
        <location evidence="1">Secreted</location>
    </subcellularLocation>
</comment>
<dbReference type="GO" id="GO:0005576">
    <property type="term" value="C:extracellular region"/>
    <property type="evidence" value="ECO:0007669"/>
    <property type="project" value="UniProtKB-SubCell"/>
</dbReference>
<dbReference type="InterPro" id="IPR037120">
    <property type="entry name" value="Haem_peroxidase_sf_animal"/>
</dbReference>
<dbReference type="PANTHER" id="PTHR11475:SF4">
    <property type="entry name" value="CHORION PEROXIDASE"/>
    <property type="match status" value="1"/>
</dbReference>
<keyword evidence="4" id="KW-0325">Glycoprotein</keyword>
<dbReference type="InterPro" id="IPR019791">
    <property type="entry name" value="Haem_peroxidase_animal"/>
</dbReference>
<dbReference type="EMBL" id="CAKKLH010000057">
    <property type="protein sequence ID" value="CAH0101445.1"/>
    <property type="molecule type" value="Genomic_DNA"/>
</dbReference>
<keyword evidence="3" id="KW-0575">Peroxidase</keyword>
<dbReference type="OrthoDB" id="823504at2759"/>
<dbReference type="Gene3D" id="1.10.640.10">
    <property type="entry name" value="Haem peroxidase domain superfamily, animal type"/>
    <property type="match status" value="4"/>
</dbReference>
<dbReference type="AlphaFoldDB" id="A0A8J2REW5"/>
<dbReference type="GO" id="GO:0020037">
    <property type="term" value="F:heme binding"/>
    <property type="evidence" value="ECO:0007669"/>
    <property type="project" value="InterPro"/>
</dbReference>
<dbReference type="PROSITE" id="PS50292">
    <property type="entry name" value="PEROXIDASE_3"/>
    <property type="match status" value="1"/>
</dbReference>
<keyword evidence="2" id="KW-0964">Secreted</keyword>
<accession>A0A8J2REW5</accession>
<dbReference type="Proteomes" id="UP000789390">
    <property type="component" value="Unassembled WGS sequence"/>
</dbReference>
<dbReference type="FunFam" id="1.10.640.10:FF:000035">
    <property type="entry name" value="Uncharacterized protein"/>
    <property type="match status" value="2"/>
</dbReference>
<dbReference type="GO" id="GO:0006979">
    <property type="term" value="P:response to oxidative stress"/>
    <property type="evidence" value="ECO:0007669"/>
    <property type="project" value="InterPro"/>
</dbReference>
<dbReference type="PANTHER" id="PTHR11475">
    <property type="entry name" value="OXIDASE/PEROXIDASE"/>
    <property type="match status" value="1"/>
</dbReference>
<name>A0A8J2REW5_9CRUS</name>
<protein>
    <recommendedName>
        <fullName evidence="7">Chorion peroxidase</fullName>
    </recommendedName>
</protein>
<sequence>MLWILLVLPAVILAHHPSPNPVVANSGCGHHYVCKPASQCSVWYDELRTQSSKPCTDARGYVGLCCPDVVQAKSTLGTKIRANIPKSVQSIPSKVLEQTSRAARIDLIDMNVIEENLSFNNIKMTENSMAWTHSSSMAPIQMSHTQSAKALLIVNAGRRLQDKLSLSPEQAAFGLQGIDTRLSFLEDTCPQLPVCLLNKYRTFDGTCNNLLQTTWGSALSTMERLAPPEYDDGIWDPRSRKAGKKLPNVRVVSNVIVTDENFPAVDKTHILMQFGQFIDHDMVQVPAFRTANQSNIECCSTEGGIISPERRHPHCFPIDIPNNDPFYGPRGVRCLNFVRSMIAPRTECRMGYADQMNQLTHFIDASHIYGPSTAVADSLRQFVGGLLKISKIEGRIYPSQNFQDTSCVGRTPGVGCFVSVEEDGKVRVELMRNWFNNPSLLRQAGILDAWTINDIDLFIGGLVERHLPGSMLGPVFSCIIADQFARSKEGDRFFYEHGGHPNSFSLAQLQEIRKMSLAAIICDNSDYIIKVQPLVFRHPSSTNPRVDCKSSVIPRMNLAAWKQSNVKHLMPHSLLFHRIVSDSCCKMSKSMIFTALLVCSVLQNSDLSPLPGPRPQDMWSNVNSQDHTEEDAFMIAKGVTQEEIEEFHRLNGFIPTDNQAEGQGRSFGKIGEALKFWNWHAFDSFRHWIEERRTTTIKPIPVYIVNNPDESYSFNDIYVSSARPPYFIPNPVVVVTKGGCGHQYVCKPASQCSVWYDELRTQSSKPCTDARGYVGLCCPDVVQAKSIATKYPAIQKNRVLPAIQPIPTSLIEKSSRAARSDLIQINAIEENLNLKKYTMSETSMAWGHSTNMAPLEMSRIQSDKALLVVNAARRLQDKLLLSPEQAGLGLQTIDTRLSLLEDTCPRLPVCLLTKYRTYDGTCNNLRKPSWGSSLTPMERLASPEYGDGIWDPKIGNSGKQLPNVRVIRNSIVTEENFPAVDMTHILMQWGQFVDHDMIHVPSFRTINQTNIECCTAEGGIIPPEMRHPHCFPIDIPNNDPFYGPRGVRCLNFVRSMIAPRAECRMGYAEQMNEISHFIDASHIYGPSPVIAASLRQFVGGLLKISKIEGRVYLPQNPLDKSCIGKVPGFGCFVSVEEDGKVRVELMRDWFNNPSLLRHAGILDAWTINDIDLFIGGLVERHLPGSMLGPVFSCIIADQFARSKEGDRFFYEHGGHPNSFSPAQLQEIRKMSLAAIICDNSDYIIKVQPLVFRHPSPTNSRINCRSSIIPRLNLAAWKQ</sequence>
<reference evidence="5" key="1">
    <citation type="submission" date="2021-11" db="EMBL/GenBank/DDBJ databases">
        <authorList>
            <person name="Schell T."/>
        </authorList>
    </citation>
    <scope>NUCLEOTIDE SEQUENCE</scope>
    <source>
        <strain evidence="5">M5</strain>
    </source>
</reference>
<evidence type="ECO:0000256" key="1">
    <source>
        <dbReference type="ARBA" id="ARBA00004613"/>
    </source>
</evidence>
<keyword evidence="3" id="KW-0560">Oxidoreductase</keyword>